<dbReference type="Proteomes" id="UP000188605">
    <property type="component" value="Unassembled WGS sequence"/>
</dbReference>
<organism evidence="1 2">
    <name type="scientific">Candidatus Epulonipiscium fishelsonii</name>
    <dbReference type="NCBI Taxonomy" id="77094"/>
    <lineage>
        <taxon>Bacteria</taxon>
        <taxon>Bacillati</taxon>
        <taxon>Bacillota</taxon>
        <taxon>Clostridia</taxon>
        <taxon>Lachnospirales</taxon>
        <taxon>Lachnospiraceae</taxon>
        <taxon>Candidatus Epulonipiscium</taxon>
    </lineage>
</organism>
<sequence>MEISYLIHTRTLKCDFNSQFMVRPEEWTESTINWARKNVLLATNSIDSLTEERWLIAKDKTYTIIGLVDFLGNIIEKCILIDKNIAEKFKQDQVGRRTYTFIGIVIKNVTSVNIENINYDYLMDLYIRYLDNIWDNIQNETIKVEFEKKEIVGSDFKEPLPNDKFEYNQNLILYEDKNNYKLINYYISNLKENTTICTNVGSVSKIKEFSDSSDIKYILSTNNNNIRRLQNELEKKQINRELPEDKPNTSVLPYENSPLEKGSKKVKKRLAILGVTLGGIASIITLILQMMANI</sequence>
<comment type="caution">
    <text evidence="1">The sequence shown here is derived from an EMBL/GenBank/DDBJ whole genome shotgun (WGS) entry which is preliminary data.</text>
</comment>
<protein>
    <submittedName>
        <fullName evidence="1">Uncharacterized protein</fullName>
    </submittedName>
</protein>
<reference evidence="1" key="1">
    <citation type="submission" date="2016-08" db="EMBL/GenBank/DDBJ databases">
        <authorList>
            <person name="Ngugi D.K."/>
            <person name="Miyake S."/>
            <person name="Stingl U."/>
        </authorList>
    </citation>
    <scope>NUCLEOTIDE SEQUENCE</scope>
    <source>
        <strain evidence="1">SCG-B11WGA-EpuloA1</strain>
    </source>
</reference>
<name>A0ACC8XG42_9FIRM</name>
<accession>A0ACC8XG42</accession>
<evidence type="ECO:0000313" key="2">
    <source>
        <dbReference type="Proteomes" id="UP000188605"/>
    </source>
</evidence>
<proteinExistence type="predicted"/>
<keyword evidence="2" id="KW-1185">Reference proteome</keyword>
<dbReference type="EMBL" id="LJDB01000009">
    <property type="protein sequence ID" value="ONI42615.1"/>
    <property type="molecule type" value="Genomic_DNA"/>
</dbReference>
<gene>
    <name evidence="1" type="ORF">AN396_13615</name>
</gene>
<evidence type="ECO:0000313" key="1">
    <source>
        <dbReference type="EMBL" id="ONI42615.1"/>
    </source>
</evidence>